<dbReference type="Gene3D" id="2.120.10.30">
    <property type="entry name" value="TolB, C-terminal domain"/>
    <property type="match status" value="1"/>
</dbReference>
<dbReference type="GO" id="GO:0019853">
    <property type="term" value="P:L-ascorbic acid biosynthetic process"/>
    <property type="evidence" value="ECO:0007669"/>
    <property type="project" value="TreeGrafter"/>
</dbReference>
<keyword evidence="6" id="KW-1185">Reference proteome</keyword>
<organism evidence="6 7">
    <name type="scientific">Frankliniella occidentalis</name>
    <name type="common">Western flower thrips</name>
    <name type="synonym">Euthrips occidentalis</name>
    <dbReference type="NCBI Taxonomy" id="133901"/>
    <lineage>
        <taxon>Eukaryota</taxon>
        <taxon>Metazoa</taxon>
        <taxon>Ecdysozoa</taxon>
        <taxon>Arthropoda</taxon>
        <taxon>Hexapoda</taxon>
        <taxon>Insecta</taxon>
        <taxon>Pterygota</taxon>
        <taxon>Neoptera</taxon>
        <taxon>Paraneoptera</taxon>
        <taxon>Thysanoptera</taxon>
        <taxon>Terebrantia</taxon>
        <taxon>Thripoidea</taxon>
        <taxon>Thripidae</taxon>
        <taxon>Frankliniella</taxon>
    </lineage>
</organism>
<dbReference type="RefSeq" id="XP_052124184.1">
    <property type="nucleotide sequence ID" value="XM_052268224.1"/>
</dbReference>
<proteinExistence type="inferred from homology"/>
<dbReference type="GeneID" id="113207098"/>
<accession>A0A6J1SIX3</accession>
<dbReference type="SUPFAM" id="SSF63829">
    <property type="entry name" value="Calcium-dependent phosphotriesterase"/>
    <property type="match status" value="1"/>
</dbReference>
<comment type="similarity">
    <text evidence="1">Belongs to the SMP-30/CGR1 family.</text>
</comment>
<keyword evidence="3" id="KW-0479">Metal-binding</keyword>
<dbReference type="RefSeq" id="XP_026279270.1">
    <property type="nucleotide sequence ID" value="XM_026423485.2"/>
</dbReference>
<evidence type="ECO:0000259" key="5">
    <source>
        <dbReference type="Pfam" id="PF08450"/>
    </source>
</evidence>
<dbReference type="PRINTS" id="PR01790">
    <property type="entry name" value="SMP30FAMILY"/>
</dbReference>
<comment type="cofactor">
    <cofactor evidence="3">
        <name>Zn(2+)</name>
        <dbReference type="ChEBI" id="CHEBI:29105"/>
    </cofactor>
    <text evidence="3">Binds 1 divalent metal cation per subunit.</text>
</comment>
<dbReference type="InterPro" id="IPR005511">
    <property type="entry name" value="SMP-30"/>
</dbReference>
<dbReference type="AlphaFoldDB" id="A0A6J1SIX3"/>
<gene>
    <name evidence="7 8" type="primary">LOC113207098</name>
</gene>
<evidence type="ECO:0000313" key="8">
    <source>
        <dbReference type="RefSeq" id="XP_052124184.1"/>
    </source>
</evidence>
<feature type="binding site" evidence="3">
    <location>
        <position position="36"/>
    </location>
    <ligand>
        <name>a divalent metal cation</name>
        <dbReference type="ChEBI" id="CHEBI:60240"/>
    </ligand>
</feature>
<feature type="binding site" evidence="3">
    <location>
        <position position="149"/>
    </location>
    <ligand>
        <name>substrate</name>
    </ligand>
</feature>
<feature type="active site" description="Proton donor/acceptor" evidence="2">
    <location>
        <position position="249"/>
    </location>
</feature>
<evidence type="ECO:0000313" key="7">
    <source>
        <dbReference type="RefSeq" id="XP_026279270.1"/>
    </source>
</evidence>
<dbReference type="Pfam" id="PF08450">
    <property type="entry name" value="SGL"/>
    <property type="match status" value="1"/>
</dbReference>
<feature type="binding site" evidence="3">
    <location>
        <position position="197"/>
    </location>
    <ligand>
        <name>a divalent metal cation</name>
        <dbReference type="ChEBI" id="CHEBI:60240"/>
    </ligand>
</feature>
<dbReference type="InterPro" id="IPR011042">
    <property type="entry name" value="6-blade_b-propeller_TolB-like"/>
</dbReference>
<evidence type="ECO:0000256" key="4">
    <source>
        <dbReference type="SAM" id="SignalP"/>
    </source>
</evidence>
<evidence type="ECO:0000256" key="2">
    <source>
        <dbReference type="PIRSR" id="PIRSR605511-1"/>
    </source>
</evidence>
<dbReference type="PANTHER" id="PTHR10907">
    <property type="entry name" value="REGUCALCIN"/>
    <property type="match status" value="1"/>
</dbReference>
<feature type="binding site" evidence="3">
    <location>
        <position position="249"/>
    </location>
    <ligand>
        <name>a divalent metal cation</name>
        <dbReference type="ChEBI" id="CHEBI:60240"/>
    </ligand>
</feature>
<dbReference type="GO" id="GO:0005509">
    <property type="term" value="F:calcium ion binding"/>
    <property type="evidence" value="ECO:0007669"/>
    <property type="project" value="TreeGrafter"/>
</dbReference>
<dbReference type="Proteomes" id="UP000504606">
    <property type="component" value="Unplaced"/>
</dbReference>
<evidence type="ECO:0000256" key="3">
    <source>
        <dbReference type="PIRSR" id="PIRSR605511-2"/>
    </source>
</evidence>
<dbReference type="KEGG" id="foc:113207098"/>
<name>A0A6J1SIX3_FRAOC</name>
<reference evidence="7 8" key="1">
    <citation type="submission" date="2025-04" db="UniProtKB">
        <authorList>
            <consortium name="RefSeq"/>
        </authorList>
    </citation>
    <scope>IDENTIFICATION</scope>
    <source>
        <tissue evidence="7 8">Whole organism</tissue>
    </source>
</reference>
<keyword evidence="3" id="KW-0862">Zinc</keyword>
<dbReference type="GO" id="GO:0004341">
    <property type="term" value="F:gluconolactonase activity"/>
    <property type="evidence" value="ECO:0007669"/>
    <property type="project" value="TreeGrafter"/>
</dbReference>
<feature type="binding site" evidence="3">
    <location>
        <position position="131"/>
    </location>
    <ligand>
        <name>substrate</name>
    </ligand>
</feature>
<feature type="signal peptide" evidence="4">
    <location>
        <begin position="1"/>
        <end position="22"/>
    </location>
</feature>
<dbReference type="OrthoDB" id="423498at2759"/>
<dbReference type="InterPro" id="IPR013658">
    <property type="entry name" value="SGL"/>
</dbReference>
<keyword evidence="4" id="KW-0732">Signal</keyword>
<evidence type="ECO:0000256" key="1">
    <source>
        <dbReference type="ARBA" id="ARBA00008853"/>
    </source>
</evidence>
<feature type="chain" id="PRO_5044639471" evidence="4">
    <location>
        <begin position="23"/>
        <end position="347"/>
    </location>
</feature>
<protein>
    <submittedName>
        <fullName evidence="7 8">Regucalcin-like</fullName>
    </submittedName>
</protein>
<dbReference type="PANTHER" id="PTHR10907:SF47">
    <property type="entry name" value="REGUCALCIN"/>
    <property type="match status" value="1"/>
</dbReference>
<evidence type="ECO:0000313" key="6">
    <source>
        <dbReference type="Proteomes" id="UP000504606"/>
    </source>
</evidence>
<feature type="domain" description="SMP-30/Gluconolactonase/LRE-like region" evidence="5">
    <location>
        <begin position="35"/>
        <end position="311"/>
    </location>
</feature>
<sequence>MIFKISGFGALFMVNVLVGVLSEQVRQVTQPGIHTEGPVWDHANDGLYFVDIAADRLEYYDPKTGVVHKVTLDGPVSPVLVLPGGNLAVGVGRQLRLMDWAAYNFSSIIPQITPPVVLTTVEDDKPGNRFNDGNIDSVGRIWIGTMGPEPVVGQVTPDQGSLYRITLQSPSRHVSSLPRQEHAVEVKTVLSPVSISNGLVWNHEETLMYYIDTPTRRVDVFDFNLAQGTLGTRRTAFDFAAHNVTGNPDGMTIDSDGNIWVACFGGSQIVQADPRRNALLRSVAIPASQVTSVEFGGPYVDGGDTLYVTSMRKGLSEEELVREPLAGSVFAVTGLGTCGQRSASCRT</sequence>
<feature type="binding site" evidence="3">
    <location>
        <position position="129"/>
    </location>
    <ligand>
        <name>substrate</name>
    </ligand>
</feature>